<keyword evidence="4 8" id="KW-0812">Transmembrane</keyword>
<feature type="transmembrane region" description="Helical" evidence="8">
    <location>
        <begin position="174"/>
        <end position="193"/>
    </location>
</feature>
<evidence type="ECO:0000256" key="8">
    <source>
        <dbReference type="SAM" id="Phobius"/>
    </source>
</evidence>
<dbReference type="Gramene" id="EME26051">
    <property type="protein sequence ID" value="EME26051"/>
    <property type="gene ID" value="Gasu_62960"/>
</dbReference>
<keyword evidence="5" id="KW-0256">Endoplasmic reticulum</keyword>
<dbReference type="STRING" id="130081.M2VSE0"/>
<protein>
    <submittedName>
        <fullName evidence="9">Nucleotide-sugar transporter, DMT family</fullName>
    </submittedName>
</protein>
<evidence type="ECO:0000256" key="6">
    <source>
        <dbReference type="ARBA" id="ARBA00022989"/>
    </source>
</evidence>
<feature type="transmembrane region" description="Helical" evidence="8">
    <location>
        <begin position="214"/>
        <end position="235"/>
    </location>
</feature>
<dbReference type="AlphaFoldDB" id="M2VSE0"/>
<organism evidence="9 10">
    <name type="scientific">Galdieria sulphuraria</name>
    <name type="common">Red alga</name>
    <dbReference type="NCBI Taxonomy" id="130081"/>
    <lineage>
        <taxon>Eukaryota</taxon>
        <taxon>Rhodophyta</taxon>
        <taxon>Bangiophyceae</taxon>
        <taxon>Galdieriales</taxon>
        <taxon>Galdieriaceae</taxon>
        <taxon>Galdieria</taxon>
    </lineage>
</organism>
<feature type="transmembrane region" description="Helical" evidence="8">
    <location>
        <begin position="91"/>
        <end position="113"/>
    </location>
</feature>
<feature type="transmembrane region" description="Helical" evidence="8">
    <location>
        <begin position="150"/>
        <end position="168"/>
    </location>
</feature>
<dbReference type="GO" id="GO:0005789">
    <property type="term" value="C:endoplasmic reticulum membrane"/>
    <property type="evidence" value="ECO:0007669"/>
    <property type="project" value="UniProtKB-SubCell"/>
</dbReference>
<dbReference type="eggNOG" id="KOG1580">
    <property type="taxonomic scope" value="Eukaryota"/>
</dbReference>
<feature type="transmembrane region" description="Helical" evidence="8">
    <location>
        <begin position="247"/>
        <end position="267"/>
    </location>
</feature>
<proteinExistence type="inferred from homology"/>
<reference evidence="10" key="1">
    <citation type="journal article" date="2013" name="Science">
        <title>Gene transfer from bacteria and archaea facilitated evolution of an extremophilic eukaryote.</title>
        <authorList>
            <person name="Schonknecht G."/>
            <person name="Chen W.H."/>
            <person name="Ternes C.M."/>
            <person name="Barbier G.G."/>
            <person name="Shrestha R.P."/>
            <person name="Stanke M."/>
            <person name="Brautigam A."/>
            <person name="Baker B.J."/>
            <person name="Banfield J.F."/>
            <person name="Garavito R.M."/>
            <person name="Carr K."/>
            <person name="Wilkerson C."/>
            <person name="Rensing S.A."/>
            <person name="Gagneul D."/>
            <person name="Dickenson N.E."/>
            <person name="Oesterhelt C."/>
            <person name="Lercher M.J."/>
            <person name="Weber A.P."/>
        </authorList>
    </citation>
    <scope>NUCLEOTIDE SEQUENCE [LARGE SCALE GENOMIC DNA]</scope>
    <source>
        <strain evidence="10">074W</strain>
    </source>
</reference>
<feature type="transmembrane region" description="Helical" evidence="8">
    <location>
        <begin position="9"/>
        <end position="28"/>
    </location>
</feature>
<evidence type="ECO:0000256" key="1">
    <source>
        <dbReference type="ARBA" id="ARBA00004477"/>
    </source>
</evidence>
<dbReference type="GO" id="GO:0005460">
    <property type="term" value="F:UDP-glucose transmembrane transporter activity"/>
    <property type="evidence" value="ECO:0007669"/>
    <property type="project" value="TreeGrafter"/>
</dbReference>
<comment type="similarity">
    <text evidence="2">Belongs to the nucleotide-sugar transporter family. SLC35B subfamily.</text>
</comment>
<keyword evidence="7 8" id="KW-0472">Membrane</keyword>
<dbReference type="Proteomes" id="UP000030680">
    <property type="component" value="Unassembled WGS sequence"/>
</dbReference>
<dbReference type="Pfam" id="PF08449">
    <property type="entry name" value="UAA"/>
    <property type="match status" value="1"/>
</dbReference>
<dbReference type="PANTHER" id="PTHR10778:SF10">
    <property type="entry name" value="SOLUTE CARRIER FAMILY 35 MEMBER B1"/>
    <property type="match status" value="1"/>
</dbReference>
<keyword evidence="10" id="KW-1185">Reference proteome</keyword>
<evidence type="ECO:0000256" key="5">
    <source>
        <dbReference type="ARBA" id="ARBA00022824"/>
    </source>
</evidence>
<dbReference type="OMA" id="CGAIGQV"/>
<dbReference type="SUPFAM" id="SSF103481">
    <property type="entry name" value="Multidrug resistance efflux transporter EmrE"/>
    <property type="match status" value="1"/>
</dbReference>
<dbReference type="RefSeq" id="XP_005702571.1">
    <property type="nucleotide sequence ID" value="XM_005702514.1"/>
</dbReference>
<dbReference type="InterPro" id="IPR037185">
    <property type="entry name" value="EmrE-like"/>
</dbReference>
<evidence type="ECO:0000313" key="9">
    <source>
        <dbReference type="EMBL" id="EME26051.1"/>
    </source>
</evidence>
<evidence type="ECO:0000256" key="2">
    <source>
        <dbReference type="ARBA" id="ARBA00010694"/>
    </source>
</evidence>
<evidence type="ECO:0000313" key="10">
    <source>
        <dbReference type="Proteomes" id="UP000030680"/>
    </source>
</evidence>
<dbReference type="EMBL" id="KB454634">
    <property type="protein sequence ID" value="EME26051.1"/>
    <property type="molecule type" value="Genomic_DNA"/>
</dbReference>
<dbReference type="GO" id="GO:0005459">
    <property type="term" value="F:UDP-galactose transmembrane transporter activity"/>
    <property type="evidence" value="ECO:0007669"/>
    <property type="project" value="TreeGrafter"/>
</dbReference>
<sequence>MACGSFKWFELFSCIISIYFCYLLYGVLQERLYKTNYSPDGAQFGYSLFLLFVQCLSHTVFSFICILLFETTGWNQKERLYSLFYRYRPKVLIKGYGLIAASYLLAMFFSNYALHYVSYPLQTLGKSSKMIPVMLMGILIRRKKYSFSQYLRVVLLCFGVFLFSYQQNVPKTTFNSQILGILFLLASLFMDGLTGPLQERLVQDKQISTYEIMFYQNLFAVSYVAIVLFLNRGWLEACQFIRFHPQVLNDIVIFCLTSAVGQGVIVYTICNYSALVCATVTTTRKFLSVLVSYVIFGHIPSIYQFCGVFFVFVSISWEILEKYRSQKIN</sequence>
<dbReference type="PANTHER" id="PTHR10778">
    <property type="entry name" value="SOLUTE CARRIER FAMILY 35 MEMBER B"/>
    <property type="match status" value="1"/>
</dbReference>
<dbReference type="GeneID" id="17085038"/>
<gene>
    <name evidence="9" type="ORF">Gasu_62960</name>
</gene>
<keyword evidence="6 8" id="KW-1133">Transmembrane helix</keyword>
<feature type="transmembrane region" description="Helical" evidence="8">
    <location>
        <begin position="48"/>
        <end position="70"/>
    </location>
</feature>
<evidence type="ECO:0000256" key="4">
    <source>
        <dbReference type="ARBA" id="ARBA00022692"/>
    </source>
</evidence>
<keyword evidence="9" id="KW-0762">Sugar transport</keyword>
<dbReference type="InterPro" id="IPR013657">
    <property type="entry name" value="SCL35B1-4/HUT1"/>
</dbReference>
<evidence type="ECO:0000256" key="3">
    <source>
        <dbReference type="ARBA" id="ARBA00022448"/>
    </source>
</evidence>
<dbReference type="GO" id="GO:0000139">
    <property type="term" value="C:Golgi membrane"/>
    <property type="evidence" value="ECO:0007669"/>
    <property type="project" value="TreeGrafter"/>
</dbReference>
<accession>M2VSE0</accession>
<feature type="transmembrane region" description="Helical" evidence="8">
    <location>
        <begin position="302"/>
        <end position="320"/>
    </location>
</feature>
<comment type="subcellular location">
    <subcellularLocation>
        <location evidence="1">Endoplasmic reticulum membrane</location>
        <topology evidence="1">Multi-pass membrane protein</topology>
    </subcellularLocation>
</comment>
<dbReference type="KEGG" id="gsl:Gasu_62960"/>
<evidence type="ECO:0000256" key="7">
    <source>
        <dbReference type="ARBA" id="ARBA00023136"/>
    </source>
</evidence>
<keyword evidence="3" id="KW-0813">Transport</keyword>
<name>M2VSE0_GALSU</name>
<dbReference type="OrthoDB" id="1601at2759"/>